<dbReference type="Proteomes" id="UP001055868">
    <property type="component" value="Chromosome"/>
</dbReference>
<keyword evidence="3 6" id="KW-1133">Transmembrane helix</keyword>
<evidence type="ECO:0000256" key="6">
    <source>
        <dbReference type="SAM" id="Phobius"/>
    </source>
</evidence>
<dbReference type="RefSeq" id="WP_249480317.1">
    <property type="nucleotide sequence ID" value="NZ_CP097218.1"/>
</dbReference>
<dbReference type="InterPro" id="IPR002293">
    <property type="entry name" value="AA/rel_permease1"/>
</dbReference>
<dbReference type="Gene3D" id="1.20.1740.10">
    <property type="entry name" value="Amino acid/polyamine transporter I"/>
    <property type="match status" value="1"/>
</dbReference>
<evidence type="ECO:0000256" key="5">
    <source>
        <dbReference type="SAM" id="MobiDB-lite"/>
    </source>
</evidence>
<evidence type="ECO:0000313" key="7">
    <source>
        <dbReference type="EMBL" id="UQN30918.1"/>
    </source>
</evidence>
<accession>A0ABY4N8P0</accession>
<dbReference type="EMBL" id="CP097218">
    <property type="protein sequence ID" value="UQN30918.1"/>
    <property type="molecule type" value="Genomic_DNA"/>
</dbReference>
<keyword evidence="4 6" id="KW-0472">Membrane</keyword>
<evidence type="ECO:0000313" key="8">
    <source>
        <dbReference type="Proteomes" id="UP001055868"/>
    </source>
</evidence>
<feature type="transmembrane region" description="Helical" evidence="6">
    <location>
        <begin position="65"/>
        <end position="88"/>
    </location>
</feature>
<reference evidence="7" key="1">
    <citation type="submission" date="2022-05" db="EMBL/GenBank/DDBJ databases">
        <title>Genomic analysis of Brachybacterium sp. CBA3104.</title>
        <authorList>
            <person name="Roh S.W."/>
            <person name="Kim Y.B."/>
            <person name="Kim Y."/>
        </authorList>
    </citation>
    <scope>NUCLEOTIDE SEQUENCE</scope>
    <source>
        <strain evidence="7">CBA3104</strain>
    </source>
</reference>
<protein>
    <submittedName>
        <fullName evidence="7">APC family permease</fullName>
    </submittedName>
</protein>
<feature type="transmembrane region" description="Helical" evidence="6">
    <location>
        <begin position="655"/>
        <end position="671"/>
    </location>
</feature>
<dbReference type="Pfam" id="PF13520">
    <property type="entry name" value="AA_permease_2"/>
    <property type="match status" value="1"/>
</dbReference>
<feature type="transmembrane region" description="Helical" evidence="6">
    <location>
        <begin position="327"/>
        <end position="348"/>
    </location>
</feature>
<evidence type="ECO:0000256" key="2">
    <source>
        <dbReference type="ARBA" id="ARBA00022692"/>
    </source>
</evidence>
<feature type="transmembrane region" description="Helical" evidence="6">
    <location>
        <begin position="443"/>
        <end position="463"/>
    </location>
</feature>
<keyword evidence="2 6" id="KW-0812">Transmembrane</keyword>
<feature type="transmembrane region" description="Helical" evidence="6">
    <location>
        <begin position="109"/>
        <end position="129"/>
    </location>
</feature>
<feature type="transmembrane region" description="Helical" evidence="6">
    <location>
        <begin position="263"/>
        <end position="284"/>
    </location>
</feature>
<evidence type="ECO:0000256" key="1">
    <source>
        <dbReference type="ARBA" id="ARBA00004141"/>
    </source>
</evidence>
<proteinExistence type="predicted"/>
<gene>
    <name evidence="7" type="ORF">M4486_06375</name>
</gene>
<feature type="transmembrane region" description="Helical" evidence="6">
    <location>
        <begin position="401"/>
        <end position="422"/>
    </location>
</feature>
<evidence type="ECO:0000256" key="4">
    <source>
        <dbReference type="ARBA" id="ARBA00023136"/>
    </source>
</evidence>
<organism evidence="7 8">
    <name type="scientific">Brachybacterium kimchii</name>
    <dbReference type="NCBI Taxonomy" id="2942909"/>
    <lineage>
        <taxon>Bacteria</taxon>
        <taxon>Bacillati</taxon>
        <taxon>Actinomycetota</taxon>
        <taxon>Actinomycetes</taxon>
        <taxon>Micrococcales</taxon>
        <taxon>Dermabacteraceae</taxon>
        <taxon>Brachybacterium</taxon>
    </lineage>
</organism>
<feature type="transmembrane region" description="Helical" evidence="6">
    <location>
        <begin position="469"/>
        <end position="488"/>
    </location>
</feature>
<evidence type="ECO:0000256" key="3">
    <source>
        <dbReference type="ARBA" id="ARBA00022989"/>
    </source>
</evidence>
<feature type="transmembrane region" description="Helical" evidence="6">
    <location>
        <begin position="375"/>
        <end position="395"/>
    </location>
</feature>
<feature type="transmembrane region" description="Helical" evidence="6">
    <location>
        <begin position="173"/>
        <end position="196"/>
    </location>
</feature>
<name>A0ABY4N8P0_9MICO</name>
<feature type="compositionally biased region" description="Low complexity" evidence="5">
    <location>
        <begin position="524"/>
        <end position="539"/>
    </location>
</feature>
<dbReference type="PANTHER" id="PTHR47704">
    <property type="entry name" value="POTASSIUM TRANSPORTER KIMA"/>
    <property type="match status" value="1"/>
</dbReference>
<feature type="region of interest" description="Disordered" evidence="5">
    <location>
        <begin position="506"/>
        <end position="539"/>
    </location>
</feature>
<feature type="compositionally biased region" description="Acidic residues" evidence="5">
    <location>
        <begin position="507"/>
        <end position="523"/>
    </location>
</feature>
<comment type="subcellular location">
    <subcellularLocation>
        <location evidence="1">Membrane</location>
        <topology evidence="1">Multi-pass membrane protein</topology>
    </subcellularLocation>
</comment>
<dbReference type="InterPro" id="IPR053153">
    <property type="entry name" value="APC_K+_Transporter"/>
</dbReference>
<feature type="compositionally biased region" description="Polar residues" evidence="5">
    <location>
        <begin position="709"/>
        <end position="723"/>
    </location>
</feature>
<feature type="transmembrane region" description="Helical" evidence="6">
    <location>
        <begin position="149"/>
        <end position="166"/>
    </location>
</feature>
<feature type="region of interest" description="Disordered" evidence="5">
    <location>
        <begin position="702"/>
        <end position="744"/>
    </location>
</feature>
<keyword evidence="8" id="KW-1185">Reference proteome</keyword>
<sequence>MPGPSGAFKRLVLGRAFATDRLSRERLPKRLALPTFSSDALSSVAYAPDQILLTLALAGVTGYVISWWVAVAVVLLMAVVVLTGLNTVREYPGGGGDYEVVRTNLNRGAGRLVGSALLVDYALTVAVSVAQAANYTSGILPFLHSHEMWVALVLIALIALVNLRGVRQSSSLLAIPVYLFVAAIGLMVVIGAIESFTGGIGRAPSADLDLVAEPGYAQGLTALGGALLVLRAFSSGSAALTGVEAIGNGVPSFRPPKARNAGIVLLALGAISSAMILGIIALAARTGVRYVEDPASELVRDGAPIPDYQQLPVIGQIAQALSGPGSLLFYAVTAVTGIVLFIAANTAFNGFPNLASVLAAAGSFPKQMRVRGDRLAYSNGIILLAVASGLLVWWTGARVSVLIQMYIVGVFVSFSLGQLGMVRHFTRAIRLEIRGGMRRTLRLRRVVNVIGFVVVTAVLLIVVTTKFTHGAWAAVVIMGALWVLMSLIERHYASVRAQLAIPALADDGPDGPDGDGAEGESADADGAGRSDAVAGGDADAVPSAAGEGTLIGPRLPGQGVDDPTALPSRSHAIVLVSGLDRPTMRALSVASAARHSTLEAVAVHDEDADARRAVERWRSLGIQVPLRVLYSPYRDVNGPVLAHVRSLLKRNPRDVVIVYLPLFLVGHWWLSPLHNHSVRRLGDRLAHLPRVVVASVPWQLGRDGGPDRPQQTDILASAGTATAQDHRRARRAREEARSARLLGR</sequence>
<dbReference type="PANTHER" id="PTHR47704:SF1">
    <property type="entry name" value="POTASSIUM TRANSPORTER KIMA"/>
    <property type="match status" value="1"/>
</dbReference>
<feature type="transmembrane region" description="Helical" evidence="6">
    <location>
        <begin position="216"/>
        <end position="233"/>
    </location>
</feature>